<organism evidence="1 2">
    <name type="scientific">Hypoxylon rubiginosum</name>
    <dbReference type="NCBI Taxonomy" id="110542"/>
    <lineage>
        <taxon>Eukaryota</taxon>
        <taxon>Fungi</taxon>
        <taxon>Dikarya</taxon>
        <taxon>Ascomycota</taxon>
        <taxon>Pezizomycotina</taxon>
        <taxon>Sordariomycetes</taxon>
        <taxon>Xylariomycetidae</taxon>
        <taxon>Xylariales</taxon>
        <taxon>Hypoxylaceae</taxon>
        <taxon>Hypoxylon</taxon>
    </lineage>
</organism>
<sequence length="358" mass="39209">MSSDQSLINAVYYPSWRVYKGFAPSSLQLDCINQIYYAFIRLNEDGTLRPLDEFAERTKDVDGEKGCLNALAKLKQQKPKLRTLVSVGGGSGSAEFSVMAADSDCRATFASQCRQFVDKYEFDGVDLDWEHPETPEDGANYMALLRALRDTLPPSRYLLTTALPTGEYCLKNIDVEAAADLLDGLNLMGYDFNGPWTDVSGHHAQLLPLPGAPRHVYPALRNSCHRAVVYLADRGFPREKIILGVPVYARSFAGARGIGQPFRSAAETDYSELPDEWVSNASVDAEVGAASYVDSSLRGQGFVSFDVPDTVRQKAEYVKSNGLGGLFYWTGTGDRKGSESLVRAGYEAMSGSGSDELK</sequence>
<gene>
    <name evidence="1" type="ORF">F4820DRAFT_466057</name>
</gene>
<keyword evidence="1" id="KW-0378">Hydrolase</keyword>
<evidence type="ECO:0000313" key="1">
    <source>
        <dbReference type="EMBL" id="KAI4868455.1"/>
    </source>
</evidence>
<comment type="caution">
    <text evidence="1">The sequence shown here is derived from an EMBL/GenBank/DDBJ whole genome shotgun (WGS) entry which is preliminary data.</text>
</comment>
<accession>A0ACB9ZB94</accession>
<dbReference type="Proteomes" id="UP001497700">
    <property type="component" value="Unassembled WGS sequence"/>
</dbReference>
<proteinExistence type="predicted"/>
<reference evidence="1 2" key="1">
    <citation type="journal article" date="2022" name="New Phytol.">
        <title>Ecological generalism drives hyperdiversity of secondary metabolite gene clusters in xylarialean endophytes.</title>
        <authorList>
            <person name="Franco M.E.E."/>
            <person name="Wisecaver J.H."/>
            <person name="Arnold A.E."/>
            <person name="Ju Y.M."/>
            <person name="Slot J.C."/>
            <person name="Ahrendt S."/>
            <person name="Moore L.P."/>
            <person name="Eastman K.E."/>
            <person name="Scott K."/>
            <person name="Konkel Z."/>
            <person name="Mondo S.J."/>
            <person name="Kuo A."/>
            <person name="Hayes R.D."/>
            <person name="Haridas S."/>
            <person name="Andreopoulos B."/>
            <person name="Riley R."/>
            <person name="LaButti K."/>
            <person name="Pangilinan J."/>
            <person name="Lipzen A."/>
            <person name="Amirebrahimi M."/>
            <person name="Yan J."/>
            <person name="Adam C."/>
            <person name="Keymanesh K."/>
            <person name="Ng V."/>
            <person name="Louie K."/>
            <person name="Northen T."/>
            <person name="Drula E."/>
            <person name="Henrissat B."/>
            <person name="Hsieh H.M."/>
            <person name="Youens-Clark K."/>
            <person name="Lutzoni F."/>
            <person name="Miadlikowska J."/>
            <person name="Eastwood D.C."/>
            <person name="Hamelin R.C."/>
            <person name="Grigoriev I.V."/>
            <person name="U'Ren J.M."/>
        </authorList>
    </citation>
    <scope>NUCLEOTIDE SEQUENCE [LARGE SCALE GENOMIC DNA]</scope>
    <source>
        <strain evidence="1 2">CBS 119005</strain>
    </source>
</reference>
<protein>
    <submittedName>
        <fullName evidence="1">Glycoside hydrolase family 18 protein</fullName>
    </submittedName>
</protein>
<evidence type="ECO:0000313" key="2">
    <source>
        <dbReference type="Proteomes" id="UP001497700"/>
    </source>
</evidence>
<name>A0ACB9ZB94_9PEZI</name>
<dbReference type="EMBL" id="MU393438">
    <property type="protein sequence ID" value="KAI4868455.1"/>
    <property type="molecule type" value="Genomic_DNA"/>
</dbReference>
<keyword evidence="2" id="KW-1185">Reference proteome</keyword>